<name>A0A9D9GRJ7_9GAMM</name>
<comment type="catalytic activity">
    <reaction evidence="4">
        <text>hydroxyacetone + NADP(+) = methylglyoxal + NADPH + H(+)</text>
        <dbReference type="Rhea" id="RHEA:27986"/>
        <dbReference type="ChEBI" id="CHEBI:15378"/>
        <dbReference type="ChEBI" id="CHEBI:17158"/>
        <dbReference type="ChEBI" id="CHEBI:27957"/>
        <dbReference type="ChEBI" id="CHEBI:57783"/>
        <dbReference type="ChEBI" id="CHEBI:58349"/>
    </reaction>
</comment>
<organism evidence="9 10">
    <name type="scientific">Candidatus Avisuccinivibrio stercorigallinarum</name>
    <dbReference type="NCBI Taxonomy" id="2840704"/>
    <lineage>
        <taxon>Bacteria</taxon>
        <taxon>Pseudomonadati</taxon>
        <taxon>Pseudomonadota</taxon>
        <taxon>Gammaproteobacteria</taxon>
        <taxon>Aeromonadales</taxon>
        <taxon>Succinivibrionaceae</taxon>
        <taxon>Succinivibrionaceae incertae sedis</taxon>
        <taxon>Candidatus Avisuccinivibrio</taxon>
    </lineage>
</organism>
<dbReference type="InterPro" id="IPR020471">
    <property type="entry name" value="AKR"/>
</dbReference>
<keyword evidence="2" id="KW-0521">NADP</keyword>
<evidence type="ECO:0000256" key="1">
    <source>
        <dbReference type="ARBA" id="ARBA00007905"/>
    </source>
</evidence>
<evidence type="ECO:0000259" key="8">
    <source>
        <dbReference type="Pfam" id="PF00248"/>
    </source>
</evidence>
<evidence type="ECO:0000313" key="10">
    <source>
        <dbReference type="Proteomes" id="UP000823631"/>
    </source>
</evidence>
<dbReference type="InterPro" id="IPR023210">
    <property type="entry name" value="NADP_OxRdtase_dom"/>
</dbReference>
<proteinExistence type="inferred from homology"/>
<dbReference type="Proteomes" id="UP000823631">
    <property type="component" value="Unassembled WGS sequence"/>
</dbReference>
<evidence type="ECO:0000256" key="2">
    <source>
        <dbReference type="ARBA" id="ARBA00022857"/>
    </source>
</evidence>
<evidence type="ECO:0000256" key="5">
    <source>
        <dbReference type="PIRSR" id="PIRSR000097-1"/>
    </source>
</evidence>
<accession>A0A9D9GRJ7</accession>
<dbReference type="InterPro" id="IPR036812">
    <property type="entry name" value="NAD(P)_OxRdtase_dom_sf"/>
</dbReference>
<keyword evidence="3" id="KW-0560">Oxidoreductase</keyword>
<feature type="active site" description="Proton donor" evidence="5">
    <location>
        <position position="62"/>
    </location>
</feature>
<evidence type="ECO:0000256" key="3">
    <source>
        <dbReference type="ARBA" id="ARBA00023002"/>
    </source>
</evidence>
<dbReference type="CDD" id="cd19071">
    <property type="entry name" value="AKR_AKR1-5-like"/>
    <property type="match status" value="1"/>
</dbReference>
<evidence type="ECO:0000256" key="4">
    <source>
        <dbReference type="ARBA" id="ARBA00049445"/>
    </source>
</evidence>
<dbReference type="PANTHER" id="PTHR43827">
    <property type="entry name" value="2,5-DIKETO-D-GLUCONIC ACID REDUCTASE"/>
    <property type="match status" value="1"/>
</dbReference>
<dbReference type="PRINTS" id="PR00069">
    <property type="entry name" value="ALDKETRDTASE"/>
</dbReference>
<dbReference type="EMBL" id="JADINH010000200">
    <property type="protein sequence ID" value="MBO8416737.1"/>
    <property type="molecule type" value="Genomic_DNA"/>
</dbReference>
<dbReference type="SUPFAM" id="SSF51430">
    <property type="entry name" value="NAD(P)-linked oxidoreductase"/>
    <property type="match status" value="1"/>
</dbReference>
<reference evidence="9" key="2">
    <citation type="journal article" date="2021" name="PeerJ">
        <title>Extensive microbial diversity within the chicken gut microbiome revealed by metagenomics and culture.</title>
        <authorList>
            <person name="Gilroy R."/>
            <person name="Ravi A."/>
            <person name="Getino M."/>
            <person name="Pursley I."/>
            <person name="Horton D.L."/>
            <person name="Alikhan N.F."/>
            <person name="Baker D."/>
            <person name="Gharbi K."/>
            <person name="Hall N."/>
            <person name="Watson M."/>
            <person name="Adriaenssens E.M."/>
            <person name="Foster-Nyarko E."/>
            <person name="Jarju S."/>
            <person name="Secka A."/>
            <person name="Antonio M."/>
            <person name="Oren A."/>
            <person name="Chaudhuri R.R."/>
            <person name="La Ragione R."/>
            <person name="Hildebrand F."/>
            <person name="Pallen M.J."/>
        </authorList>
    </citation>
    <scope>NUCLEOTIDE SEQUENCE</scope>
    <source>
        <strain evidence="9">17213</strain>
    </source>
</reference>
<dbReference type="AlphaFoldDB" id="A0A9D9GRJ7"/>
<dbReference type="Gene3D" id="3.20.20.100">
    <property type="entry name" value="NADP-dependent oxidoreductase domain"/>
    <property type="match status" value="1"/>
</dbReference>
<dbReference type="Pfam" id="PF00248">
    <property type="entry name" value="Aldo_ket_red"/>
    <property type="match status" value="1"/>
</dbReference>
<comment type="caution">
    <text evidence="9">The sequence shown here is derived from an EMBL/GenBank/DDBJ whole genome shotgun (WGS) entry which is preliminary data.</text>
</comment>
<feature type="binding site" evidence="6">
    <location>
        <position position="120"/>
    </location>
    <ligand>
        <name>substrate</name>
    </ligand>
</feature>
<dbReference type="PANTHER" id="PTHR43827:SF3">
    <property type="entry name" value="NADP-DEPENDENT OXIDOREDUCTASE DOMAIN-CONTAINING PROTEIN"/>
    <property type="match status" value="1"/>
</dbReference>
<feature type="domain" description="NADP-dependent oxidoreductase" evidence="8">
    <location>
        <begin position="29"/>
        <end position="274"/>
    </location>
</feature>
<evidence type="ECO:0000313" key="9">
    <source>
        <dbReference type="EMBL" id="MBO8416737.1"/>
    </source>
</evidence>
<dbReference type="GO" id="GO:0016616">
    <property type="term" value="F:oxidoreductase activity, acting on the CH-OH group of donors, NAD or NADP as acceptor"/>
    <property type="evidence" value="ECO:0007669"/>
    <property type="project" value="UniProtKB-ARBA"/>
</dbReference>
<feature type="site" description="Lowers pKa of active site Tyr" evidence="7">
    <location>
        <position position="87"/>
    </location>
</feature>
<dbReference type="PIRSF" id="PIRSF000097">
    <property type="entry name" value="AKR"/>
    <property type="match status" value="1"/>
</dbReference>
<reference evidence="9" key="1">
    <citation type="submission" date="2020-10" db="EMBL/GenBank/DDBJ databases">
        <authorList>
            <person name="Gilroy R."/>
        </authorList>
    </citation>
    <scope>NUCLEOTIDE SEQUENCE</scope>
    <source>
        <strain evidence="9">17213</strain>
    </source>
</reference>
<protein>
    <submittedName>
        <fullName evidence="9">Aldo/keto reductase</fullName>
    </submittedName>
</protein>
<gene>
    <name evidence="9" type="ORF">IAB19_10185</name>
</gene>
<evidence type="ECO:0000256" key="6">
    <source>
        <dbReference type="PIRSR" id="PIRSR000097-2"/>
    </source>
</evidence>
<comment type="similarity">
    <text evidence="1">Belongs to the aldo/keto reductase family.</text>
</comment>
<evidence type="ECO:0000256" key="7">
    <source>
        <dbReference type="PIRSR" id="PIRSR000097-3"/>
    </source>
</evidence>
<dbReference type="FunFam" id="3.20.20.100:FF:000002">
    <property type="entry name" value="2,5-diketo-D-gluconic acid reductase A"/>
    <property type="match status" value="1"/>
</dbReference>
<sequence>MDFAAQARSFTSTDDCYTLRGDFKIPCVGFGTWKVFDHEQGSEVIAEAIKAGWRHFDTAALYKSEKSVGQAVKSSGLPRSAFFITSKVWKDSLSREGAQRSLKQTLSDLQTDYLDLLLIHWPRRDDKDELWQERLAETWQYFIEAKKAGLVRAIGTANFLPHHFAALHTEMPVINQIEFHVGYTQKEAVDYCRAHDILVEAWAPLGRSALLSHPVVQKVAAQAGVSPAQLCLRYCLQQGLLPLVKSADPQRMRSNRRLFDFTLTDAQLAELNALPDKTAWSGEHPDLAIPAVSVS</sequence>